<dbReference type="Gene3D" id="3.40.50.1820">
    <property type="entry name" value="alpha/beta hydrolase"/>
    <property type="match status" value="1"/>
</dbReference>
<keyword evidence="4" id="KW-1185">Reference proteome</keyword>
<reference evidence="3 4" key="1">
    <citation type="journal article" date="2019" name="Int. J. Syst. Evol. Microbiol.">
        <title>The Global Catalogue of Microorganisms (GCM) 10K type strain sequencing project: providing services to taxonomists for standard genome sequencing and annotation.</title>
        <authorList>
            <consortium name="The Broad Institute Genomics Platform"/>
            <consortium name="The Broad Institute Genome Sequencing Center for Infectious Disease"/>
            <person name="Wu L."/>
            <person name="Ma J."/>
        </authorList>
    </citation>
    <scope>NUCLEOTIDE SEQUENCE [LARGE SCALE GENOMIC DNA]</scope>
    <source>
        <strain evidence="3 4">JCM 16227</strain>
    </source>
</reference>
<sequence>MHSPGRPRTAGASAVSRFAAVLTVLVLAASVGGCAVGPDTGPDIVRGDDEGGQATGAPEQPALQAPKKDLNWRQCAGSIAQRYGVTVPDGVKLDCARLDVPVDPAQQSGTTIKVGVVRARTDATPAGAVPLVLTSGEDMPSSRTLLSFATGADHGILDRRPVIAVDHRGIGTSGLIDCMTTTQRSVYDDNGAGDGRDVAARAEKLSEAARAAADQCNDTLTPDQLDYSAAAAGEDLEQLRQRWDVDRLAILSVGTGSSVALAFAAAHPDHVGRLILDSPVGYNVSAKAAAQSRARGLQATLTAFTQRCAGAGCSLGAGGAAVLGRLMSSGAGGQEGALSDTQVLDALTTALAVGDTSPDGLRELSTALTAADRGDTGALRKLADRARSLRLADGQIVARCNDMRGRPGTDEIPALARDWNAQNPLTAGTTALDLVRCDGWGVADSPAAPERFAVDPLVLVGQNDPINGAAAADDLTPLMLAADTAQTTVSWDGLGYSVAANSTCAGDLIGEYLGPAPLGAPSERACPA</sequence>
<evidence type="ECO:0000313" key="3">
    <source>
        <dbReference type="EMBL" id="GAA2374644.1"/>
    </source>
</evidence>
<evidence type="ECO:0000313" key="4">
    <source>
        <dbReference type="Proteomes" id="UP001501170"/>
    </source>
</evidence>
<name>A0ABN3HB49_9ACTN</name>
<dbReference type="EMBL" id="BAAARB010000004">
    <property type="protein sequence ID" value="GAA2374644.1"/>
    <property type="molecule type" value="Genomic_DNA"/>
</dbReference>
<evidence type="ECO:0000259" key="2">
    <source>
        <dbReference type="Pfam" id="PF00561"/>
    </source>
</evidence>
<dbReference type="InterPro" id="IPR029058">
    <property type="entry name" value="AB_hydrolase_fold"/>
</dbReference>
<dbReference type="Proteomes" id="UP001501170">
    <property type="component" value="Unassembled WGS sequence"/>
</dbReference>
<dbReference type="InterPro" id="IPR000073">
    <property type="entry name" value="AB_hydrolase_1"/>
</dbReference>
<dbReference type="GO" id="GO:0016787">
    <property type="term" value="F:hydrolase activity"/>
    <property type="evidence" value="ECO:0007669"/>
    <property type="project" value="UniProtKB-KW"/>
</dbReference>
<protein>
    <submittedName>
        <fullName evidence="3">Alpha/beta hydrolase</fullName>
    </submittedName>
</protein>
<keyword evidence="3" id="KW-0378">Hydrolase</keyword>
<feature type="domain" description="AB hydrolase-1" evidence="2">
    <location>
        <begin position="159"/>
        <end position="309"/>
    </location>
</feature>
<accession>A0ABN3HB49</accession>
<organism evidence="3 4">
    <name type="scientific">Gordonia cholesterolivorans</name>
    <dbReference type="NCBI Taxonomy" id="559625"/>
    <lineage>
        <taxon>Bacteria</taxon>
        <taxon>Bacillati</taxon>
        <taxon>Actinomycetota</taxon>
        <taxon>Actinomycetes</taxon>
        <taxon>Mycobacteriales</taxon>
        <taxon>Gordoniaceae</taxon>
        <taxon>Gordonia</taxon>
    </lineage>
</organism>
<dbReference type="Pfam" id="PF00561">
    <property type="entry name" value="Abhydrolase_1"/>
    <property type="match status" value="1"/>
</dbReference>
<comment type="caution">
    <text evidence="3">The sequence shown here is derived from an EMBL/GenBank/DDBJ whole genome shotgun (WGS) entry which is preliminary data.</text>
</comment>
<dbReference type="PROSITE" id="PS51257">
    <property type="entry name" value="PROKAR_LIPOPROTEIN"/>
    <property type="match status" value="1"/>
</dbReference>
<proteinExistence type="predicted"/>
<dbReference type="SUPFAM" id="SSF53474">
    <property type="entry name" value="alpha/beta-Hydrolases"/>
    <property type="match status" value="1"/>
</dbReference>
<gene>
    <name evidence="3" type="ORF">GCM10009855_12360</name>
</gene>
<dbReference type="RefSeq" id="WP_346075416.1">
    <property type="nucleotide sequence ID" value="NZ_BAAARB010000004.1"/>
</dbReference>
<evidence type="ECO:0000256" key="1">
    <source>
        <dbReference type="SAM" id="MobiDB-lite"/>
    </source>
</evidence>
<feature type="region of interest" description="Disordered" evidence="1">
    <location>
        <begin position="41"/>
        <end position="68"/>
    </location>
</feature>